<dbReference type="PANTHER" id="PTHR16019">
    <property type="entry name" value="SYNAPSE-ASSOCIATED PROTEIN"/>
    <property type="match status" value="1"/>
</dbReference>
<dbReference type="Gene3D" id="1.10.3970.10">
    <property type="entry name" value="BSD domain"/>
    <property type="match status" value="1"/>
</dbReference>
<dbReference type="PROSITE" id="PS50858">
    <property type="entry name" value="BSD"/>
    <property type="match status" value="1"/>
</dbReference>
<feature type="compositionally biased region" description="Basic and acidic residues" evidence="1">
    <location>
        <begin position="273"/>
        <end position="294"/>
    </location>
</feature>
<dbReference type="SMART" id="SM00751">
    <property type="entry name" value="BSD"/>
    <property type="match status" value="1"/>
</dbReference>
<dbReference type="SUPFAM" id="SSF140383">
    <property type="entry name" value="BSD domain-like"/>
    <property type="match status" value="1"/>
</dbReference>
<keyword evidence="4" id="KW-1185">Reference proteome</keyword>
<comment type="caution">
    <text evidence="3">The sequence shown here is derived from an EMBL/GenBank/DDBJ whole genome shotgun (WGS) entry which is preliminary data.</text>
</comment>
<evidence type="ECO:0000313" key="3">
    <source>
        <dbReference type="EMBL" id="KAF0731825.1"/>
    </source>
</evidence>
<feature type="region of interest" description="Disordered" evidence="1">
    <location>
        <begin position="244"/>
        <end position="332"/>
    </location>
</feature>
<evidence type="ECO:0000259" key="2">
    <source>
        <dbReference type="PROSITE" id="PS50858"/>
    </source>
</evidence>
<feature type="compositionally biased region" description="Basic and acidic residues" evidence="1">
    <location>
        <begin position="56"/>
        <end position="69"/>
    </location>
</feature>
<feature type="compositionally biased region" description="Low complexity" evidence="1">
    <location>
        <begin position="308"/>
        <end position="323"/>
    </location>
</feature>
<dbReference type="Proteomes" id="UP000481153">
    <property type="component" value="Unassembled WGS sequence"/>
</dbReference>
<dbReference type="PANTHER" id="PTHR16019:SF5">
    <property type="entry name" value="BSD DOMAIN-CONTAINING PROTEIN 1"/>
    <property type="match status" value="1"/>
</dbReference>
<dbReference type="VEuPathDB" id="FungiDB:AeMF1_010546"/>
<feature type="compositionally biased region" description="Acidic residues" evidence="1">
    <location>
        <begin position="295"/>
        <end position="306"/>
    </location>
</feature>
<feature type="region of interest" description="Disordered" evidence="1">
    <location>
        <begin position="56"/>
        <end position="84"/>
    </location>
</feature>
<protein>
    <recommendedName>
        <fullName evidence="2">BSD domain-containing protein</fullName>
    </recommendedName>
</protein>
<dbReference type="Pfam" id="PF03909">
    <property type="entry name" value="BSD"/>
    <property type="match status" value="1"/>
</dbReference>
<reference evidence="3 4" key="1">
    <citation type="submission" date="2019-07" db="EMBL/GenBank/DDBJ databases">
        <title>Genomics analysis of Aphanomyces spp. identifies a new class of oomycete effector associated with host adaptation.</title>
        <authorList>
            <person name="Gaulin E."/>
        </authorList>
    </citation>
    <scope>NUCLEOTIDE SEQUENCE [LARGE SCALE GENOMIC DNA]</scope>
    <source>
        <strain evidence="3 4">ATCC 201684</strain>
    </source>
</reference>
<proteinExistence type="predicted"/>
<evidence type="ECO:0000256" key="1">
    <source>
        <dbReference type="SAM" id="MobiDB-lite"/>
    </source>
</evidence>
<evidence type="ECO:0000313" key="4">
    <source>
        <dbReference type="Proteomes" id="UP000481153"/>
    </source>
</evidence>
<dbReference type="GO" id="GO:0005737">
    <property type="term" value="C:cytoplasm"/>
    <property type="evidence" value="ECO:0007669"/>
    <property type="project" value="TreeGrafter"/>
</dbReference>
<dbReference type="InterPro" id="IPR005607">
    <property type="entry name" value="BSD_dom"/>
</dbReference>
<sequence>MASSSFNFYSLVTAVKDTSSKALATLSSDLKEFSTTVQEDVSVAAKEVKRQVEETLKERAEAKKDEKARGASSETPDQDESTSTSATVKASLFAIGSRLESVGSKFLSSADEFLGGLVGDTPAKAPPAPEELSSGRRFRLLALQEASDTYLDPPADFDTFQTWKASLSPEDFQAFQADVLQHYPAVQEKFNALVPSSLDADTFWSHYLYKSSLLAAQEQRSALLLEKVDDEDEDIAWDVESPTHAAQVAEPTEDAPAATPSAEAVVDNAPRSMRSEEGWVDVEEKKAAETKQEEDALDWGDDDEVLDTTTTATATATAAATTTPADDWGQWE</sequence>
<dbReference type="InterPro" id="IPR035925">
    <property type="entry name" value="BSD_dom_sf"/>
</dbReference>
<feature type="domain" description="BSD" evidence="2">
    <location>
        <begin position="163"/>
        <end position="215"/>
    </location>
</feature>
<dbReference type="InterPro" id="IPR051494">
    <property type="entry name" value="BSD_domain-containing"/>
</dbReference>
<name>A0A6G0WWA2_9STRA</name>
<accession>A0A6G0WWA2</accession>
<feature type="compositionally biased region" description="Low complexity" evidence="1">
    <location>
        <begin position="248"/>
        <end position="266"/>
    </location>
</feature>
<dbReference type="EMBL" id="VJMJ01000140">
    <property type="protein sequence ID" value="KAF0731825.1"/>
    <property type="molecule type" value="Genomic_DNA"/>
</dbReference>
<dbReference type="AlphaFoldDB" id="A0A6G0WWA2"/>
<organism evidence="3 4">
    <name type="scientific">Aphanomyces euteiches</name>
    <dbReference type="NCBI Taxonomy" id="100861"/>
    <lineage>
        <taxon>Eukaryota</taxon>
        <taxon>Sar</taxon>
        <taxon>Stramenopiles</taxon>
        <taxon>Oomycota</taxon>
        <taxon>Saprolegniomycetes</taxon>
        <taxon>Saprolegniales</taxon>
        <taxon>Verrucalvaceae</taxon>
        <taxon>Aphanomyces</taxon>
    </lineage>
</organism>
<gene>
    <name evidence="3" type="ORF">Ae201684_011123</name>
</gene>